<evidence type="ECO:0000256" key="2">
    <source>
        <dbReference type="ARBA" id="ARBA00022734"/>
    </source>
</evidence>
<name>A0A5E4FA39_PRUDU</name>
<evidence type="ECO:0000313" key="4">
    <source>
        <dbReference type="EMBL" id="VVA23401.1"/>
    </source>
</evidence>
<dbReference type="Gramene" id="VVA23401">
    <property type="protein sequence ID" value="VVA23401"/>
    <property type="gene ID" value="Prudul26B022876"/>
</dbReference>
<protein>
    <submittedName>
        <fullName evidence="4">PREDICTED: probable L-type lectin-domain</fullName>
    </submittedName>
</protein>
<dbReference type="Pfam" id="PF00139">
    <property type="entry name" value="Lectin_legB"/>
    <property type="match status" value="1"/>
</dbReference>
<comment type="similarity">
    <text evidence="1">Belongs to the leguminous lectin family.</text>
</comment>
<accession>A0A5E4FA39</accession>
<dbReference type="InParanoid" id="A0A5E4FA39"/>
<feature type="domain" description="Legume lectin" evidence="3">
    <location>
        <begin position="66"/>
        <end position="106"/>
    </location>
</feature>
<keyword evidence="2 4" id="KW-0430">Lectin</keyword>
<evidence type="ECO:0000259" key="3">
    <source>
        <dbReference type="Pfam" id="PF00139"/>
    </source>
</evidence>
<gene>
    <name evidence="4" type="ORF">ALMOND_2B022876</name>
</gene>
<dbReference type="AlphaFoldDB" id="A0A5E4FA39"/>
<dbReference type="Proteomes" id="UP000327085">
    <property type="component" value="Chromosome 6"/>
</dbReference>
<dbReference type="GO" id="GO:0030246">
    <property type="term" value="F:carbohydrate binding"/>
    <property type="evidence" value="ECO:0007669"/>
    <property type="project" value="UniProtKB-KW"/>
</dbReference>
<evidence type="ECO:0000313" key="5">
    <source>
        <dbReference type="Proteomes" id="UP000327085"/>
    </source>
</evidence>
<sequence>MVLLLFPAASFSDAQNLETTQYKWGPFDESYYNTFAVMKPTTISNEAVQITPDSAGNFTLSFVVPEKGLAFLIAPNLTLPQGSDGQYLGLTNAASDGNPSNHLLAVGHL</sequence>
<organism evidence="4 5">
    <name type="scientific">Prunus dulcis</name>
    <name type="common">Almond</name>
    <name type="synonym">Amygdalus dulcis</name>
    <dbReference type="NCBI Taxonomy" id="3755"/>
    <lineage>
        <taxon>Eukaryota</taxon>
        <taxon>Viridiplantae</taxon>
        <taxon>Streptophyta</taxon>
        <taxon>Embryophyta</taxon>
        <taxon>Tracheophyta</taxon>
        <taxon>Spermatophyta</taxon>
        <taxon>Magnoliopsida</taxon>
        <taxon>eudicotyledons</taxon>
        <taxon>Gunneridae</taxon>
        <taxon>Pentapetalae</taxon>
        <taxon>rosids</taxon>
        <taxon>fabids</taxon>
        <taxon>Rosales</taxon>
        <taxon>Rosaceae</taxon>
        <taxon>Amygdaloideae</taxon>
        <taxon>Amygdaleae</taxon>
        <taxon>Prunus</taxon>
    </lineage>
</organism>
<dbReference type="SUPFAM" id="SSF49899">
    <property type="entry name" value="Concanavalin A-like lectins/glucanases"/>
    <property type="match status" value="1"/>
</dbReference>
<dbReference type="Gene3D" id="2.60.120.200">
    <property type="match status" value="1"/>
</dbReference>
<proteinExistence type="inferred from homology"/>
<dbReference type="EMBL" id="CABIKO010000070">
    <property type="protein sequence ID" value="VVA23401.1"/>
    <property type="molecule type" value="Genomic_DNA"/>
</dbReference>
<evidence type="ECO:0000256" key="1">
    <source>
        <dbReference type="ARBA" id="ARBA00007606"/>
    </source>
</evidence>
<dbReference type="InterPro" id="IPR001220">
    <property type="entry name" value="Legume_lectin_dom"/>
</dbReference>
<dbReference type="InterPro" id="IPR013320">
    <property type="entry name" value="ConA-like_dom_sf"/>
</dbReference>
<reference evidence="5" key="1">
    <citation type="journal article" date="2020" name="Plant J.">
        <title>Transposons played a major role in the diversification between the closely related almond and peach genomes: results from the almond genome sequence.</title>
        <authorList>
            <person name="Alioto T."/>
            <person name="Alexiou K.G."/>
            <person name="Bardil A."/>
            <person name="Barteri F."/>
            <person name="Castanera R."/>
            <person name="Cruz F."/>
            <person name="Dhingra A."/>
            <person name="Duval H."/>
            <person name="Fernandez I Marti A."/>
            <person name="Frias L."/>
            <person name="Galan B."/>
            <person name="Garcia J.L."/>
            <person name="Howad W."/>
            <person name="Gomez-Garrido J."/>
            <person name="Gut M."/>
            <person name="Julca I."/>
            <person name="Morata J."/>
            <person name="Puigdomenech P."/>
            <person name="Ribeca P."/>
            <person name="Rubio Cabetas M.J."/>
            <person name="Vlasova A."/>
            <person name="Wirthensohn M."/>
            <person name="Garcia-Mas J."/>
            <person name="Gabaldon T."/>
            <person name="Casacuberta J.M."/>
            <person name="Arus P."/>
        </authorList>
    </citation>
    <scope>NUCLEOTIDE SEQUENCE [LARGE SCALE GENOMIC DNA]</scope>
    <source>
        <strain evidence="5">cv. Texas</strain>
    </source>
</reference>